<evidence type="ECO:0000313" key="1">
    <source>
        <dbReference type="EMBL" id="GFR86331.1"/>
    </source>
</evidence>
<dbReference type="Proteomes" id="UP000762676">
    <property type="component" value="Unassembled WGS sequence"/>
</dbReference>
<keyword evidence="2" id="KW-1185">Reference proteome</keyword>
<gene>
    <name evidence="1" type="ORF">ElyMa_000717800</name>
</gene>
<sequence>MFMSHDYRDSACNALDTRRYQPIGCRGFGSRRLLLGRVAKNIIAGSYGAERGGRLAEAVATCLAKKRSFKHYWLARVKQPKDIIISTAKIMYVKLKMK</sequence>
<protein>
    <submittedName>
        <fullName evidence="1">Uncharacterized protein</fullName>
    </submittedName>
</protein>
<accession>A0AAV4GNU8</accession>
<proteinExistence type="predicted"/>
<reference evidence="1 2" key="1">
    <citation type="journal article" date="2021" name="Elife">
        <title>Chloroplast acquisition without the gene transfer in kleptoplastic sea slugs, Plakobranchus ocellatus.</title>
        <authorList>
            <person name="Maeda T."/>
            <person name="Takahashi S."/>
            <person name="Yoshida T."/>
            <person name="Shimamura S."/>
            <person name="Takaki Y."/>
            <person name="Nagai Y."/>
            <person name="Toyoda A."/>
            <person name="Suzuki Y."/>
            <person name="Arimoto A."/>
            <person name="Ishii H."/>
            <person name="Satoh N."/>
            <person name="Nishiyama T."/>
            <person name="Hasebe M."/>
            <person name="Maruyama T."/>
            <person name="Minagawa J."/>
            <person name="Obokata J."/>
            <person name="Shigenobu S."/>
        </authorList>
    </citation>
    <scope>NUCLEOTIDE SEQUENCE [LARGE SCALE GENOMIC DNA]</scope>
</reference>
<organism evidence="1 2">
    <name type="scientific">Elysia marginata</name>
    <dbReference type="NCBI Taxonomy" id="1093978"/>
    <lineage>
        <taxon>Eukaryota</taxon>
        <taxon>Metazoa</taxon>
        <taxon>Spiralia</taxon>
        <taxon>Lophotrochozoa</taxon>
        <taxon>Mollusca</taxon>
        <taxon>Gastropoda</taxon>
        <taxon>Heterobranchia</taxon>
        <taxon>Euthyneura</taxon>
        <taxon>Panpulmonata</taxon>
        <taxon>Sacoglossa</taxon>
        <taxon>Placobranchoidea</taxon>
        <taxon>Plakobranchidae</taxon>
        <taxon>Elysia</taxon>
    </lineage>
</organism>
<dbReference type="AlphaFoldDB" id="A0AAV4GNU8"/>
<name>A0AAV4GNU8_9GAST</name>
<comment type="caution">
    <text evidence="1">The sequence shown here is derived from an EMBL/GenBank/DDBJ whole genome shotgun (WGS) entry which is preliminary data.</text>
</comment>
<evidence type="ECO:0000313" key="2">
    <source>
        <dbReference type="Proteomes" id="UP000762676"/>
    </source>
</evidence>
<dbReference type="EMBL" id="BMAT01001473">
    <property type="protein sequence ID" value="GFR86331.1"/>
    <property type="molecule type" value="Genomic_DNA"/>
</dbReference>